<comment type="caution">
    <text evidence="3">The sequence shown here is derived from an EMBL/GenBank/DDBJ whole genome shotgun (WGS) entry which is preliminary data.</text>
</comment>
<name>A0ABR4EAE2_9PEZI</name>
<evidence type="ECO:0000313" key="3">
    <source>
        <dbReference type="EMBL" id="KAL2279375.1"/>
    </source>
</evidence>
<dbReference type="EMBL" id="JBAWTH010000076">
    <property type="protein sequence ID" value="KAL2279375.1"/>
    <property type="molecule type" value="Genomic_DNA"/>
</dbReference>
<keyword evidence="4" id="KW-1185">Reference proteome</keyword>
<dbReference type="Proteomes" id="UP001600888">
    <property type="component" value="Unassembled WGS sequence"/>
</dbReference>
<proteinExistence type="predicted"/>
<dbReference type="Pfam" id="PF01926">
    <property type="entry name" value="MMR_HSR1"/>
    <property type="match status" value="1"/>
</dbReference>
<evidence type="ECO:0000313" key="4">
    <source>
        <dbReference type="Proteomes" id="UP001600888"/>
    </source>
</evidence>
<dbReference type="SUPFAM" id="SSF52540">
    <property type="entry name" value="P-loop containing nucleoside triphosphate hydrolases"/>
    <property type="match status" value="1"/>
</dbReference>
<reference evidence="3 4" key="1">
    <citation type="submission" date="2024-03" db="EMBL/GenBank/DDBJ databases">
        <title>A high-quality draft genome sequence of Diaporthe vaccinii, a causative agent of upright dieback and viscid rot disease in cranberry plants.</title>
        <authorList>
            <person name="Sarrasin M."/>
            <person name="Lang B.F."/>
            <person name="Burger G."/>
        </authorList>
    </citation>
    <scope>NUCLEOTIDE SEQUENCE [LARGE SCALE GENOMIC DNA]</scope>
    <source>
        <strain evidence="3 4">IS7</strain>
    </source>
</reference>
<dbReference type="InterPro" id="IPR006073">
    <property type="entry name" value="GTP-bd"/>
</dbReference>
<dbReference type="CDD" id="cd00882">
    <property type="entry name" value="Ras_like_GTPase"/>
    <property type="match status" value="1"/>
</dbReference>
<evidence type="ECO:0000259" key="2">
    <source>
        <dbReference type="Pfam" id="PF01926"/>
    </source>
</evidence>
<accession>A0ABR4EAE2</accession>
<feature type="coiled-coil region" evidence="1">
    <location>
        <begin position="377"/>
        <end position="451"/>
    </location>
</feature>
<dbReference type="InterPro" id="IPR027417">
    <property type="entry name" value="P-loop_NTPase"/>
</dbReference>
<evidence type="ECO:0000256" key="1">
    <source>
        <dbReference type="SAM" id="Coils"/>
    </source>
</evidence>
<sequence length="458" mass="51211">MISKVPWATQHVCHQDCPSLHPSSCGAVSQTNHRTTHIQLFASTSFHLEATMVRLTTPAQSDDGFDVIYDVEAVSDVSDGMDDLHEISPSSNNAGSGRLAGPHEVPQIPQAQAFDPTVGQVTQQLSEQSIEDFYRGVDGAKGEQGGNLVNDGLKYTKSMYNKFMSKDALIAVMGMTGSGKTTFISKVTGRTDLQIGHDLTSCTRDIQVIETKLDGQTVRFVDTPGFSDTNLSDTEVLQMIADYLAVAYKQEMKLSGIIYLHPISDNRVTHHTTKNLEMFRKLTGEKNLKNVTLATTMWDRVPEEEGLRREDELRSKFWRLLVAMGAKTARHHRDDPDSARRIASGLLGNKPFYLQLQEEMGKDNKALRDTAAGREVMLELARLKEEHRRELAEMEGVIRSSAEESRTVIEALQEHYQGRLGELEKTLRDERRMNEEAVRSLTDRIKALEKRGMGCAVM</sequence>
<organism evidence="3 4">
    <name type="scientific">Diaporthe vaccinii</name>
    <dbReference type="NCBI Taxonomy" id="105482"/>
    <lineage>
        <taxon>Eukaryota</taxon>
        <taxon>Fungi</taxon>
        <taxon>Dikarya</taxon>
        <taxon>Ascomycota</taxon>
        <taxon>Pezizomycotina</taxon>
        <taxon>Sordariomycetes</taxon>
        <taxon>Sordariomycetidae</taxon>
        <taxon>Diaporthales</taxon>
        <taxon>Diaporthaceae</taxon>
        <taxon>Diaporthe</taxon>
        <taxon>Diaporthe eres species complex</taxon>
    </lineage>
</organism>
<keyword evidence="1" id="KW-0175">Coiled coil</keyword>
<dbReference type="PANTHER" id="PTHR42714">
    <property type="entry name" value="TRNA MODIFICATION GTPASE GTPBP3"/>
    <property type="match status" value="1"/>
</dbReference>
<feature type="domain" description="G" evidence="2">
    <location>
        <begin position="170"/>
        <end position="261"/>
    </location>
</feature>
<gene>
    <name evidence="3" type="ORF">FJTKL_13448</name>
</gene>
<protein>
    <recommendedName>
        <fullName evidence="2">G domain-containing protein</fullName>
    </recommendedName>
</protein>
<dbReference type="PANTHER" id="PTHR42714:SF2">
    <property type="entry name" value="TRNA MODIFICATION GTPASE GTPBP3, MITOCHONDRIAL"/>
    <property type="match status" value="1"/>
</dbReference>
<dbReference type="Gene3D" id="3.40.50.300">
    <property type="entry name" value="P-loop containing nucleotide triphosphate hydrolases"/>
    <property type="match status" value="1"/>
</dbReference>